<organism evidence="2 3">
    <name type="scientific">Gimesia algae</name>
    <dbReference type="NCBI Taxonomy" id="2527971"/>
    <lineage>
        <taxon>Bacteria</taxon>
        <taxon>Pseudomonadati</taxon>
        <taxon>Planctomycetota</taxon>
        <taxon>Planctomycetia</taxon>
        <taxon>Planctomycetales</taxon>
        <taxon>Planctomycetaceae</taxon>
        <taxon>Gimesia</taxon>
    </lineage>
</organism>
<feature type="transmembrane region" description="Helical" evidence="1">
    <location>
        <begin position="107"/>
        <end position="128"/>
    </location>
</feature>
<accession>A0A517VJE2</accession>
<gene>
    <name evidence="2" type="ORF">Pan161_48010</name>
</gene>
<evidence type="ECO:0000256" key="1">
    <source>
        <dbReference type="SAM" id="Phobius"/>
    </source>
</evidence>
<sequence length="163" mass="16555">MLNSTTFVLGAPDPFVGILCVVFIALPIGLAIGAVILRAAITMFNKFAGFGDDHPDKVPEPTMMNAMGIVLITGVANWIVGSVIGAVGASVLQSISEPWHTLVPSLLALPFSFLVSAGVLAGLLPTTFKRGVGVAACEYLVAILVGAAIGILAALIGIGLSLS</sequence>
<evidence type="ECO:0000313" key="3">
    <source>
        <dbReference type="Proteomes" id="UP000316855"/>
    </source>
</evidence>
<reference evidence="2 3" key="1">
    <citation type="submission" date="2019-02" db="EMBL/GenBank/DDBJ databases">
        <title>Deep-cultivation of Planctomycetes and their phenomic and genomic characterization uncovers novel biology.</title>
        <authorList>
            <person name="Wiegand S."/>
            <person name="Jogler M."/>
            <person name="Boedeker C."/>
            <person name="Pinto D."/>
            <person name="Vollmers J."/>
            <person name="Rivas-Marin E."/>
            <person name="Kohn T."/>
            <person name="Peeters S.H."/>
            <person name="Heuer A."/>
            <person name="Rast P."/>
            <person name="Oberbeckmann S."/>
            <person name="Bunk B."/>
            <person name="Jeske O."/>
            <person name="Meyerdierks A."/>
            <person name="Storesund J.E."/>
            <person name="Kallscheuer N."/>
            <person name="Luecker S."/>
            <person name="Lage O.M."/>
            <person name="Pohl T."/>
            <person name="Merkel B.J."/>
            <person name="Hornburger P."/>
            <person name="Mueller R.-W."/>
            <person name="Bruemmer F."/>
            <person name="Labrenz M."/>
            <person name="Spormann A.M."/>
            <person name="Op den Camp H."/>
            <person name="Overmann J."/>
            <person name="Amann R."/>
            <person name="Jetten M.S.M."/>
            <person name="Mascher T."/>
            <person name="Medema M.H."/>
            <person name="Devos D.P."/>
            <person name="Kaster A.-K."/>
            <person name="Ovreas L."/>
            <person name="Rohde M."/>
            <person name="Galperin M.Y."/>
            <person name="Jogler C."/>
        </authorList>
    </citation>
    <scope>NUCLEOTIDE SEQUENCE [LARGE SCALE GENOMIC DNA]</scope>
    <source>
        <strain evidence="2 3">Pan161</strain>
    </source>
</reference>
<keyword evidence="3" id="KW-1185">Reference proteome</keyword>
<keyword evidence="1" id="KW-1133">Transmembrane helix</keyword>
<evidence type="ECO:0000313" key="2">
    <source>
        <dbReference type="EMBL" id="QDT93126.1"/>
    </source>
</evidence>
<dbReference type="RefSeq" id="WP_145231126.1">
    <property type="nucleotide sequence ID" value="NZ_CP036343.1"/>
</dbReference>
<proteinExistence type="predicted"/>
<dbReference type="KEGG" id="gax:Pan161_48010"/>
<name>A0A517VJE2_9PLAN</name>
<keyword evidence="1" id="KW-0472">Membrane</keyword>
<keyword evidence="1" id="KW-0812">Transmembrane</keyword>
<dbReference type="Proteomes" id="UP000316855">
    <property type="component" value="Chromosome"/>
</dbReference>
<dbReference type="EMBL" id="CP036343">
    <property type="protein sequence ID" value="QDT93126.1"/>
    <property type="molecule type" value="Genomic_DNA"/>
</dbReference>
<feature type="transmembrane region" description="Helical" evidence="1">
    <location>
        <begin position="69"/>
        <end position="95"/>
    </location>
</feature>
<feature type="transmembrane region" description="Helical" evidence="1">
    <location>
        <begin position="15"/>
        <end position="37"/>
    </location>
</feature>
<dbReference type="AlphaFoldDB" id="A0A517VJE2"/>
<feature type="transmembrane region" description="Helical" evidence="1">
    <location>
        <begin position="140"/>
        <end position="162"/>
    </location>
</feature>
<protein>
    <submittedName>
        <fullName evidence="2">Uncharacterized protein</fullName>
    </submittedName>
</protein>
<dbReference type="OrthoDB" id="10018183at2"/>